<dbReference type="EMBL" id="CAXAMM010002604">
    <property type="protein sequence ID" value="CAK8996831.1"/>
    <property type="molecule type" value="Genomic_DNA"/>
</dbReference>
<accession>A0ABP0I4C6</accession>
<sequence length="130" mass="14276">MFKLVMSCGQCCGAGCRYHGRHGSRSCAGCQAAADVAIAHGRIPRCAQCGQRDPSGRVDERQTRQFYCGSCWAQYENDRLTEYFDSEAELRAKCQRLAADLRTTPTTDLMLSTSIHHCGEKEVGMTSTSG</sequence>
<name>A0ABP0I4C6_9DINO</name>
<dbReference type="Proteomes" id="UP001642464">
    <property type="component" value="Unassembled WGS sequence"/>
</dbReference>
<comment type="caution">
    <text evidence="1">The sequence shown here is derived from an EMBL/GenBank/DDBJ whole genome shotgun (WGS) entry which is preliminary data.</text>
</comment>
<feature type="non-terminal residue" evidence="1">
    <location>
        <position position="130"/>
    </location>
</feature>
<reference evidence="1 2" key="1">
    <citation type="submission" date="2024-02" db="EMBL/GenBank/DDBJ databases">
        <authorList>
            <person name="Chen Y."/>
            <person name="Shah S."/>
            <person name="Dougan E. K."/>
            <person name="Thang M."/>
            <person name="Chan C."/>
        </authorList>
    </citation>
    <scope>NUCLEOTIDE SEQUENCE [LARGE SCALE GENOMIC DNA]</scope>
</reference>
<keyword evidence="2" id="KW-1185">Reference proteome</keyword>
<gene>
    <name evidence="1" type="ORF">SCF082_LOCUS4949</name>
</gene>
<proteinExistence type="predicted"/>
<evidence type="ECO:0000313" key="2">
    <source>
        <dbReference type="Proteomes" id="UP001642464"/>
    </source>
</evidence>
<evidence type="ECO:0000313" key="1">
    <source>
        <dbReference type="EMBL" id="CAK8996831.1"/>
    </source>
</evidence>
<protein>
    <submittedName>
        <fullName evidence="1">Uncharacterized protein</fullName>
    </submittedName>
</protein>
<organism evidence="1 2">
    <name type="scientific">Durusdinium trenchii</name>
    <dbReference type="NCBI Taxonomy" id="1381693"/>
    <lineage>
        <taxon>Eukaryota</taxon>
        <taxon>Sar</taxon>
        <taxon>Alveolata</taxon>
        <taxon>Dinophyceae</taxon>
        <taxon>Suessiales</taxon>
        <taxon>Symbiodiniaceae</taxon>
        <taxon>Durusdinium</taxon>
    </lineage>
</organism>